<gene>
    <name evidence="4" type="ORF">PSECIP111854_01050</name>
</gene>
<dbReference type="PANTHER" id="PTHR40841">
    <property type="entry name" value="SIDEROPHORE TRIACETYLFUSARININE C ESTERASE"/>
    <property type="match status" value="1"/>
</dbReference>
<dbReference type="Pfam" id="PF00756">
    <property type="entry name" value="Esterase"/>
    <property type="match status" value="1"/>
</dbReference>
<dbReference type="RefSeq" id="WP_261625923.1">
    <property type="nucleotide sequence ID" value="NZ_CAMAPC010000003.1"/>
</dbReference>
<dbReference type="InterPro" id="IPR029058">
    <property type="entry name" value="AB_hydrolase_fold"/>
</dbReference>
<evidence type="ECO:0000313" key="5">
    <source>
        <dbReference type="Proteomes" id="UP001152467"/>
    </source>
</evidence>
<evidence type="ECO:0000313" key="4">
    <source>
        <dbReference type="EMBL" id="CAH9052826.1"/>
    </source>
</evidence>
<protein>
    <recommendedName>
        <fullName evidence="6">Alpha/beta hydrolase</fullName>
    </recommendedName>
</protein>
<comment type="similarity">
    <text evidence="1">Belongs to the esterase D family.</text>
</comment>
<dbReference type="AlphaFoldDB" id="A0A9W4QTV4"/>
<sequence length="295" mass="33945">MKNIKQKFVFVLLAFLSLSKLEASEQPSLESTKFVIPDSQIIPIKDTQSNKQYALYIKLPATYKDNKDRHYPVIYFTDALWHIELLSAATYFMMEDVILVGISWQTDIKDDVKQQYGAHFSRFGDYSFQKTINPKHPKIQYGQAKNHLSFIRKDVFSFVEAHYRTQTDNRSYLGFSSGGLFGLYALMTHPETFKNYILGSPSIWRHGTALFDLEHETLRGKKPKINLFVTYGDLEKELAPTIEHFVNTFKNKQYSLVSSISLTTIESAGHSDSFPEMGVRGVKWLSSLPIKETKK</sequence>
<dbReference type="SUPFAM" id="SSF53474">
    <property type="entry name" value="alpha/beta-Hydrolases"/>
    <property type="match status" value="1"/>
</dbReference>
<name>A0A9W4QTV4_9GAMM</name>
<keyword evidence="5" id="KW-1185">Reference proteome</keyword>
<evidence type="ECO:0008006" key="6">
    <source>
        <dbReference type="Google" id="ProtNLM"/>
    </source>
</evidence>
<comment type="caution">
    <text evidence="4">The sequence shown here is derived from an EMBL/GenBank/DDBJ whole genome shotgun (WGS) entry which is preliminary data.</text>
</comment>
<dbReference type="InterPro" id="IPR052558">
    <property type="entry name" value="Siderophore_Hydrolase_D"/>
</dbReference>
<dbReference type="InterPro" id="IPR000801">
    <property type="entry name" value="Esterase-like"/>
</dbReference>
<dbReference type="GO" id="GO:0016788">
    <property type="term" value="F:hydrolase activity, acting on ester bonds"/>
    <property type="evidence" value="ECO:0007669"/>
    <property type="project" value="TreeGrafter"/>
</dbReference>
<evidence type="ECO:0000256" key="3">
    <source>
        <dbReference type="SAM" id="SignalP"/>
    </source>
</evidence>
<evidence type="ECO:0000256" key="2">
    <source>
        <dbReference type="ARBA" id="ARBA00022801"/>
    </source>
</evidence>
<organism evidence="4 5">
    <name type="scientific">Pseudoalteromonas holothuriae</name>
    <dbReference type="NCBI Taxonomy" id="2963714"/>
    <lineage>
        <taxon>Bacteria</taxon>
        <taxon>Pseudomonadati</taxon>
        <taxon>Pseudomonadota</taxon>
        <taxon>Gammaproteobacteria</taxon>
        <taxon>Alteromonadales</taxon>
        <taxon>Pseudoalteromonadaceae</taxon>
        <taxon>Pseudoalteromonas</taxon>
    </lineage>
</organism>
<evidence type="ECO:0000256" key="1">
    <source>
        <dbReference type="ARBA" id="ARBA00005622"/>
    </source>
</evidence>
<dbReference type="Proteomes" id="UP001152467">
    <property type="component" value="Unassembled WGS sequence"/>
</dbReference>
<dbReference type="PANTHER" id="PTHR40841:SF2">
    <property type="entry name" value="SIDEROPHORE-DEGRADING ESTERASE (EUROFUNG)"/>
    <property type="match status" value="1"/>
</dbReference>
<dbReference type="Gene3D" id="3.40.50.1820">
    <property type="entry name" value="alpha/beta hydrolase"/>
    <property type="match status" value="1"/>
</dbReference>
<keyword evidence="2" id="KW-0378">Hydrolase</keyword>
<feature type="chain" id="PRO_5040815309" description="Alpha/beta hydrolase" evidence="3">
    <location>
        <begin position="24"/>
        <end position="295"/>
    </location>
</feature>
<feature type="signal peptide" evidence="3">
    <location>
        <begin position="1"/>
        <end position="23"/>
    </location>
</feature>
<dbReference type="EMBL" id="CAMAPC010000003">
    <property type="protein sequence ID" value="CAH9052826.1"/>
    <property type="molecule type" value="Genomic_DNA"/>
</dbReference>
<keyword evidence="3" id="KW-0732">Signal</keyword>
<proteinExistence type="inferred from homology"/>
<reference evidence="4" key="1">
    <citation type="submission" date="2022-07" db="EMBL/GenBank/DDBJ databases">
        <authorList>
            <person name="Criscuolo A."/>
        </authorList>
    </citation>
    <scope>NUCLEOTIDE SEQUENCE</scope>
    <source>
        <strain evidence="4">CIP111854</strain>
    </source>
</reference>
<accession>A0A9W4QTV4</accession>